<evidence type="ECO:0000313" key="3">
    <source>
        <dbReference type="Proteomes" id="UP000244184"/>
    </source>
</evidence>
<feature type="compositionally biased region" description="Basic and acidic residues" evidence="1">
    <location>
        <begin position="377"/>
        <end position="387"/>
    </location>
</feature>
<dbReference type="Gene3D" id="3.55.50.10">
    <property type="entry name" value="Baseplate protein-like domains"/>
    <property type="match status" value="1"/>
</dbReference>
<sequence length="482" mass="54680">MGVSVITYGNIEVGPFELTNLQDLQVIKAFNDHAKLTLTGIVPEERRDSYVQMANAQTQVKVVLTDDDREQKTWFQGIIRNIQVQAVRGIYYLTVEAASHTCLLDVKLHKRSFQNPKMPYTELIRDILSGYDQADVIDYASDGEAIGSFVMQYEETDWQFLQRMASRFYTGLIPTTGFDSPKFYFGLPRNESVVEIQAAHYTFKKHIADYRNASENHIPGIGEADYIVYEVECARLLDVGQEVVFKSKPLVVGQAVAQMKDSLLTYTYQLYPRQGLAQPRIFNNAIIGASIQGHVLQIRQDTVRAKLDMDEQVDPSTDYWFPYSTIYASENNTGWYCMPEVNDRIRIYFPSNKEEEGIAISSVQRENPSSRSASAARHGDSGEDRMSDPAVKTFQTKYGKQIMLAPDRIVISSGKMHITISDKEGIEIKSDHNVIISADEDILMTSKNLKIKANKLELKGKEENVITLENHMEFKGSEIKMN</sequence>
<dbReference type="Gene3D" id="2.30.110.50">
    <property type="match status" value="1"/>
</dbReference>
<dbReference type="Proteomes" id="UP000244184">
    <property type="component" value="Unassembled WGS sequence"/>
</dbReference>
<evidence type="ECO:0000313" key="2">
    <source>
        <dbReference type="EMBL" id="PUA35550.1"/>
    </source>
</evidence>
<dbReference type="RefSeq" id="WP_108534513.1">
    <property type="nucleotide sequence ID" value="NZ_PYHP01000081.1"/>
</dbReference>
<proteinExistence type="predicted"/>
<name>A0A2T6FUF9_9BACL</name>
<feature type="region of interest" description="Disordered" evidence="1">
    <location>
        <begin position="361"/>
        <end position="388"/>
    </location>
</feature>
<accession>A0A2T6FUF9</accession>
<comment type="caution">
    <text evidence="2">The sequence shown here is derived from an EMBL/GenBank/DDBJ whole genome shotgun (WGS) entry which is preliminary data.</text>
</comment>
<dbReference type="EMBL" id="PYHP01000081">
    <property type="protein sequence ID" value="PUA35550.1"/>
    <property type="molecule type" value="Genomic_DNA"/>
</dbReference>
<feature type="compositionally biased region" description="Polar residues" evidence="1">
    <location>
        <begin position="361"/>
        <end position="373"/>
    </location>
</feature>
<dbReference type="AlphaFoldDB" id="A0A2T6FUF9"/>
<reference evidence="2 3" key="1">
    <citation type="submission" date="2018-03" db="EMBL/GenBank/DDBJ databases">
        <title>Genome sequence of Paenibacillus elgii strain AC13 an antimicrobial compound producing bacteria.</title>
        <authorList>
            <person name="Kurokawa A.S."/>
            <person name="Araujo J.F."/>
            <person name="Costa R.A."/>
            <person name="Ortega D.B."/>
            <person name="Pires A.S."/>
            <person name="Pappas G.J.Jr."/>
            <person name="Franco O.L."/>
            <person name="Barreto C."/>
            <person name="Magalhaes B.S."/>
            <person name="Kruger R.H."/>
        </authorList>
    </citation>
    <scope>NUCLEOTIDE SEQUENCE [LARGE SCALE GENOMIC DNA]</scope>
    <source>
        <strain evidence="2 3">AC13</strain>
    </source>
</reference>
<evidence type="ECO:0008006" key="4">
    <source>
        <dbReference type="Google" id="ProtNLM"/>
    </source>
</evidence>
<protein>
    <recommendedName>
        <fullName evidence="4">Gp5/Type VI secretion system Vgr protein OB-fold domain-containing protein</fullName>
    </recommendedName>
</protein>
<dbReference type="Pfam" id="PF05954">
    <property type="entry name" value="Phage_GPD"/>
    <property type="match status" value="1"/>
</dbReference>
<organism evidence="2 3">
    <name type="scientific">Paenibacillus elgii</name>
    <dbReference type="NCBI Taxonomy" id="189691"/>
    <lineage>
        <taxon>Bacteria</taxon>
        <taxon>Bacillati</taxon>
        <taxon>Bacillota</taxon>
        <taxon>Bacilli</taxon>
        <taxon>Bacillales</taxon>
        <taxon>Paenibacillaceae</taxon>
        <taxon>Paenibacillus</taxon>
    </lineage>
</organism>
<dbReference type="SUPFAM" id="SSF69279">
    <property type="entry name" value="Phage tail proteins"/>
    <property type="match status" value="1"/>
</dbReference>
<gene>
    <name evidence="2" type="ORF">C8Z91_30125</name>
</gene>
<evidence type="ECO:0000256" key="1">
    <source>
        <dbReference type="SAM" id="MobiDB-lite"/>
    </source>
</evidence>